<comment type="pathway">
    <text evidence="7">Carbohydrate degradation; 2-deoxy-D-ribose 1-phosphate degradation; D-glyceraldehyde 3-phosphate and acetaldehyde from 2-deoxy-alpha-D-ribose 1-phosphate: step 2/2.</text>
</comment>
<evidence type="ECO:0000256" key="3">
    <source>
        <dbReference type="ARBA" id="ARBA00023239"/>
    </source>
</evidence>
<evidence type="ECO:0000256" key="4">
    <source>
        <dbReference type="ARBA" id="ARBA00023270"/>
    </source>
</evidence>
<sequence>MNSEEVAKMIDHTLLAPEATRSDILALIDEAEHLGTYSVCVSPNQVPLPRETTLKVAAVCGFPSGAHTMSVKAAEAAELATAGVDEIDMVINVGAVKEGNFDYTEKEIKAVRDAAPNVVLKVIIESAALTDDEIVGACNAARAAKADFVKTSTGFHKAGGASVRAVRLMRSTVGNELGVKASGGIRDGKFASELIEAGATRLGLSSSKNVLDTL</sequence>
<evidence type="ECO:0000256" key="7">
    <source>
        <dbReference type="HAMAP-Rule" id="MF_00114"/>
    </source>
</evidence>
<gene>
    <name evidence="7" type="primary">deoC</name>
    <name evidence="8" type="ORF">HMPREF9238_01537</name>
</gene>
<dbReference type="NCBIfam" id="TIGR00126">
    <property type="entry name" value="deoC"/>
    <property type="match status" value="1"/>
</dbReference>
<dbReference type="CDD" id="cd00959">
    <property type="entry name" value="DeoC"/>
    <property type="match status" value="1"/>
</dbReference>
<dbReference type="PIRSF" id="PIRSF001357">
    <property type="entry name" value="DeoC"/>
    <property type="match status" value="1"/>
</dbReference>
<dbReference type="AlphaFoldDB" id="A0A9W5RD14"/>
<dbReference type="GO" id="GO:0016052">
    <property type="term" value="P:carbohydrate catabolic process"/>
    <property type="evidence" value="ECO:0007669"/>
    <property type="project" value="TreeGrafter"/>
</dbReference>
<proteinExistence type="inferred from homology"/>
<evidence type="ECO:0000256" key="2">
    <source>
        <dbReference type="ARBA" id="ARBA00022490"/>
    </source>
</evidence>
<dbReference type="GO" id="GO:0009264">
    <property type="term" value="P:deoxyribonucleotide catabolic process"/>
    <property type="evidence" value="ECO:0007669"/>
    <property type="project" value="UniProtKB-UniRule"/>
</dbReference>
<dbReference type="GO" id="GO:0006018">
    <property type="term" value="P:2-deoxyribose 1-phosphate catabolic process"/>
    <property type="evidence" value="ECO:0007669"/>
    <property type="project" value="UniProtKB-UniRule"/>
</dbReference>
<comment type="catalytic activity">
    <reaction evidence="5 7">
        <text>2-deoxy-D-ribose 5-phosphate = D-glyceraldehyde 3-phosphate + acetaldehyde</text>
        <dbReference type="Rhea" id="RHEA:12821"/>
        <dbReference type="ChEBI" id="CHEBI:15343"/>
        <dbReference type="ChEBI" id="CHEBI:59776"/>
        <dbReference type="ChEBI" id="CHEBI:62877"/>
        <dbReference type="EC" id="4.1.2.4"/>
    </reaction>
</comment>
<dbReference type="InterPro" id="IPR028581">
    <property type="entry name" value="DeoC_typeI"/>
</dbReference>
<dbReference type="PANTHER" id="PTHR10889">
    <property type="entry name" value="DEOXYRIBOSE-PHOSPHATE ALDOLASE"/>
    <property type="match status" value="1"/>
</dbReference>
<comment type="caution">
    <text evidence="8">The sequence shown here is derived from an EMBL/GenBank/DDBJ whole genome shotgun (WGS) entry which is preliminary data.</text>
</comment>
<evidence type="ECO:0000256" key="1">
    <source>
        <dbReference type="ARBA" id="ARBA00010936"/>
    </source>
</evidence>
<comment type="similarity">
    <text evidence="1 7">Belongs to the DeoC/FbaB aldolase family. DeoC type 1 subfamily.</text>
</comment>
<feature type="active site" description="Proton donor/acceptor" evidence="7">
    <location>
        <position position="180"/>
    </location>
</feature>
<protein>
    <recommendedName>
        <fullName evidence="7">Deoxyribose-phosphate aldolase</fullName>
        <shortName evidence="7">DERA</shortName>
        <ecNumber evidence="7">4.1.2.4</ecNumber>
    </recommendedName>
    <alternativeName>
        <fullName evidence="7">2-deoxy-D-ribose 5-phosphate aldolase</fullName>
    </alternativeName>
    <alternativeName>
        <fullName evidence="7">Phosphodeoxyriboaldolase</fullName>
        <shortName evidence="7">Deoxyriboaldolase</shortName>
    </alternativeName>
</protein>
<dbReference type="FunFam" id="3.20.20.70:FF:000044">
    <property type="entry name" value="Deoxyribose-phosphate aldolase"/>
    <property type="match status" value="1"/>
</dbReference>
<accession>A0A9W5RD14</accession>
<reference evidence="8 9" key="1">
    <citation type="submission" date="2013-05" db="EMBL/GenBank/DDBJ databases">
        <title>The Genome Sequence of Actinomyces europaeus ACS-120-V-COL10B.</title>
        <authorList>
            <consortium name="The Broad Institute Genomics Platform"/>
            <person name="Earl A."/>
            <person name="Ward D."/>
            <person name="Feldgarden M."/>
            <person name="Gevers D."/>
            <person name="Saerens B."/>
            <person name="Vaneechoutte M."/>
            <person name="Walker B."/>
            <person name="Young S."/>
            <person name="Zeng Q."/>
            <person name="Gargeya S."/>
            <person name="Fitzgerald M."/>
            <person name="Haas B."/>
            <person name="Abouelleil A."/>
            <person name="Allen A.W."/>
            <person name="Alvarado L."/>
            <person name="Arachchi H.M."/>
            <person name="Berlin A.M."/>
            <person name="Chapman S.B."/>
            <person name="Gainer-Dewar J."/>
            <person name="Goldberg J."/>
            <person name="Griggs A."/>
            <person name="Gujja S."/>
            <person name="Hansen M."/>
            <person name="Howarth C."/>
            <person name="Imamovic A."/>
            <person name="Ireland A."/>
            <person name="Larimer J."/>
            <person name="McCowan C."/>
            <person name="Murphy C."/>
            <person name="Pearson M."/>
            <person name="Poon T.W."/>
            <person name="Priest M."/>
            <person name="Roberts A."/>
            <person name="Saif S."/>
            <person name="Shea T."/>
            <person name="Sisk P."/>
            <person name="Sykes S."/>
            <person name="Wortman J."/>
            <person name="Nusbaum C."/>
            <person name="Birren B."/>
        </authorList>
    </citation>
    <scope>NUCLEOTIDE SEQUENCE [LARGE SCALE GENOMIC DNA]</scope>
    <source>
        <strain evidence="8 9">ACS-120-V-Col10b</strain>
    </source>
</reference>
<keyword evidence="9" id="KW-1185">Reference proteome</keyword>
<dbReference type="EMBL" id="AGWN01000002">
    <property type="protein sequence ID" value="EPD29556.1"/>
    <property type="molecule type" value="Genomic_DNA"/>
</dbReference>
<evidence type="ECO:0000256" key="5">
    <source>
        <dbReference type="ARBA" id="ARBA00048791"/>
    </source>
</evidence>
<evidence type="ECO:0000313" key="8">
    <source>
        <dbReference type="EMBL" id="EPD29556.1"/>
    </source>
</evidence>
<dbReference type="PANTHER" id="PTHR10889:SF1">
    <property type="entry name" value="DEOXYRIBOSE-PHOSPHATE ALDOLASE"/>
    <property type="match status" value="1"/>
</dbReference>
<dbReference type="Proteomes" id="UP000014387">
    <property type="component" value="Unassembled WGS sequence"/>
</dbReference>
<name>A0A9W5RD14_9ACTO</name>
<dbReference type="OrthoDB" id="6579831at2"/>
<dbReference type="RefSeq" id="WP_016444862.1">
    <property type="nucleotide sequence ID" value="NZ_KE150267.1"/>
</dbReference>
<dbReference type="Pfam" id="PF01791">
    <property type="entry name" value="DeoC"/>
    <property type="match status" value="1"/>
</dbReference>
<dbReference type="GO" id="GO:0004139">
    <property type="term" value="F:deoxyribose-phosphate aldolase activity"/>
    <property type="evidence" value="ECO:0007669"/>
    <property type="project" value="UniProtKB-UniRule"/>
</dbReference>
<comment type="subcellular location">
    <subcellularLocation>
        <location evidence="7">Cytoplasm</location>
    </subcellularLocation>
</comment>
<keyword evidence="3 7" id="KW-0456">Lyase</keyword>
<organism evidence="8 9">
    <name type="scientific">Gleimia europaea ACS-120-V-Col10b</name>
    <dbReference type="NCBI Taxonomy" id="883069"/>
    <lineage>
        <taxon>Bacteria</taxon>
        <taxon>Bacillati</taxon>
        <taxon>Actinomycetota</taxon>
        <taxon>Actinomycetes</taxon>
        <taxon>Actinomycetales</taxon>
        <taxon>Actinomycetaceae</taxon>
        <taxon>Gleimia</taxon>
    </lineage>
</organism>
<dbReference type="HAMAP" id="MF_00114">
    <property type="entry name" value="DeoC_type1"/>
    <property type="match status" value="1"/>
</dbReference>
<evidence type="ECO:0000256" key="6">
    <source>
        <dbReference type="ARBA" id="ARBA00056337"/>
    </source>
</evidence>
<dbReference type="InterPro" id="IPR002915">
    <property type="entry name" value="DeoC/FbaB/LacD_aldolase"/>
</dbReference>
<feature type="active site" description="Proton donor/acceptor" evidence="7">
    <location>
        <position position="88"/>
    </location>
</feature>
<dbReference type="SUPFAM" id="SSF51569">
    <property type="entry name" value="Aldolase"/>
    <property type="match status" value="1"/>
</dbReference>
<dbReference type="Gene3D" id="3.20.20.70">
    <property type="entry name" value="Aldolase class I"/>
    <property type="match status" value="1"/>
</dbReference>
<feature type="active site" description="Schiff-base intermediate with acetaldehyde" evidence="7">
    <location>
        <position position="150"/>
    </location>
</feature>
<dbReference type="InterPro" id="IPR011343">
    <property type="entry name" value="DeoC"/>
</dbReference>
<dbReference type="InterPro" id="IPR013785">
    <property type="entry name" value="Aldolase_TIM"/>
</dbReference>
<comment type="function">
    <text evidence="6 7">Catalyzes a reversible aldol reaction between acetaldehyde and D-glyceraldehyde 3-phosphate to generate 2-deoxy-D-ribose 5-phosphate.</text>
</comment>
<keyword evidence="2 7" id="KW-0963">Cytoplasm</keyword>
<keyword evidence="4 7" id="KW-0704">Schiff base</keyword>
<dbReference type="EC" id="4.1.2.4" evidence="7"/>
<dbReference type="SMART" id="SM01133">
    <property type="entry name" value="DeoC"/>
    <property type="match status" value="1"/>
</dbReference>
<dbReference type="GO" id="GO:0005737">
    <property type="term" value="C:cytoplasm"/>
    <property type="evidence" value="ECO:0007669"/>
    <property type="project" value="UniProtKB-SubCell"/>
</dbReference>
<evidence type="ECO:0000313" key="9">
    <source>
        <dbReference type="Proteomes" id="UP000014387"/>
    </source>
</evidence>